<dbReference type="Proteomes" id="UP000269793">
    <property type="component" value="Chromosome II"/>
</dbReference>
<evidence type="ECO:0000256" key="18">
    <source>
        <dbReference type="ARBA" id="ARBA00023316"/>
    </source>
</evidence>
<evidence type="ECO:0000313" key="26">
    <source>
        <dbReference type="Proteomes" id="UP000269793"/>
    </source>
</evidence>
<dbReference type="GO" id="GO:0098552">
    <property type="term" value="C:side of membrane"/>
    <property type="evidence" value="ECO:0007669"/>
    <property type="project" value="UniProtKB-KW"/>
</dbReference>
<dbReference type="InterPro" id="IPR002509">
    <property type="entry name" value="NODB_dom"/>
</dbReference>
<evidence type="ECO:0000256" key="12">
    <source>
        <dbReference type="ARBA" id="ARBA00023024"/>
    </source>
</evidence>
<comment type="similarity">
    <text evidence="4">Belongs to the polysaccharide deacetylase family.</text>
</comment>
<evidence type="ECO:0000313" key="25">
    <source>
        <dbReference type="EMBL" id="AYO42008.1"/>
    </source>
</evidence>
<dbReference type="GO" id="GO:0006032">
    <property type="term" value="P:chitin catabolic process"/>
    <property type="evidence" value="ECO:0007669"/>
    <property type="project" value="UniProtKB-KW"/>
</dbReference>
<evidence type="ECO:0000256" key="23">
    <source>
        <dbReference type="SAM" id="SignalP"/>
    </source>
</evidence>
<comment type="subcellular location">
    <subcellularLocation>
        <location evidence="3">Cell membrane</location>
        <topology evidence="3">Lipid-anchor</topology>
        <topology evidence="3">GPI-anchor</topology>
    </subcellularLocation>
    <subcellularLocation>
        <location evidence="2">Secreted</location>
        <location evidence="2">Cell wall</location>
    </subcellularLocation>
</comment>
<evidence type="ECO:0000256" key="7">
    <source>
        <dbReference type="ARBA" id="ARBA00022525"/>
    </source>
</evidence>
<keyword evidence="16" id="KW-0170">Cobalt</keyword>
<feature type="domain" description="NodB homology" evidence="24">
    <location>
        <begin position="156"/>
        <end position="344"/>
    </location>
</feature>
<evidence type="ECO:0000256" key="14">
    <source>
        <dbReference type="ARBA" id="ARBA00023180"/>
    </source>
</evidence>
<dbReference type="PANTHER" id="PTHR10587">
    <property type="entry name" value="GLYCOSYL TRANSFERASE-RELATED"/>
    <property type="match status" value="1"/>
</dbReference>
<keyword evidence="6" id="KW-0134">Cell wall</keyword>
<evidence type="ECO:0000256" key="4">
    <source>
        <dbReference type="ARBA" id="ARBA00010973"/>
    </source>
</evidence>
<evidence type="ECO:0000256" key="11">
    <source>
        <dbReference type="ARBA" id="ARBA00022801"/>
    </source>
</evidence>
<keyword evidence="5" id="KW-1003">Cell membrane</keyword>
<feature type="compositionally biased region" description="Polar residues" evidence="22">
    <location>
        <begin position="442"/>
        <end position="453"/>
    </location>
</feature>
<keyword evidence="18" id="KW-0961">Cell wall biogenesis/degradation</keyword>
<evidence type="ECO:0000256" key="21">
    <source>
        <dbReference type="ARBA" id="ARBA00048494"/>
    </source>
</evidence>
<dbReference type="InterPro" id="IPR011330">
    <property type="entry name" value="Glyco_hydro/deAcase_b/a-brl"/>
</dbReference>
<evidence type="ECO:0000256" key="2">
    <source>
        <dbReference type="ARBA" id="ARBA00004191"/>
    </source>
</evidence>
<sequence length="493" mass="54985">MKFAGLSAALLLVSGASAQMQKAPGRHAIFARANAPQNAEDMAKVYDPEKACKPYSPQEITQLLKDKRFPKPNKIATIVDGDDEARKLWEEIQQSNVIPKDIKVKPSVDKSHEEVDGDTDKYNDDKDPDCWWTASECKKPKHQNIPEDIYECPEPNTWGLTFDDGPNCTHNVFYDFLKEKKLKATLFYIGSYVMNLPYQAQRGLADGHDICGHTWSHHAMSTLTDEQVFAELYYTGRILKAVLNVSTTCWRPPFGDVDDRVRAIANALGYRTIIWKQDTNDWELSDTSKKGKVQKDYKKIISKAGKESPIVLAHELYNSTMGTFMENYDELSKAYKNVVPVTACQNVTSPYLEGDILYPTFDELTSGKAQYKGLPSLKDMKINTDVQYKPVPFSQKKVGFAPGAKQPESKGKGDTEEGDNNRSSESSKDHKGGEDDNEDESSTSQKDGVSQDKQNSDNNDKGDGSGALSLSGASMLHVYFATLFALLTVMVSF</sequence>
<accession>A0A3G2S4J9</accession>
<evidence type="ECO:0000256" key="22">
    <source>
        <dbReference type="SAM" id="MobiDB-lite"/>
    </source>
</evidence>
<keyword evidence="11 25" id="KW-0378">Hydrolase</keyword>
<dbReference type="OrthoDB" id="407355at2759"/>
<keyword evidence="19" id="KW-0624">Polysaccharide degradation</keyword>
<dbReference type="AlphaFoldDB" id="A0A3G2S4J9"/>
<reference evidence="25 26" key="1">
    <citation type="submission" date="2018-10" db="EMBL/GenBank/DDBJ databases">
        <title>Complete genome sequence of Malassezia restricta CBS 7877.</title>
        <authorList>
            <person name="Morand S.C."/>
            <person name="Bertignac M."/>
            <person name="Iltis A."/>
            <person name="Kolder I."/>
            <person name="Pirovano W."/>
            <person name="Jourdain R."/>
            <person name="Clavaud C."/>
        </authorList>
    </citation>
    <scope>NUCLEOTIDE SEQUENCE [LARGE SCALE GENOMIC DNA]</scope>
    <source>
        <strain evidence="25 26">CBS 7877</strain>
    </source>
</reference>
<evidence type="ECO:0000256" key="1">
    <source>
        <dbReference type="ARBA" id="ARBA00001941"/>
    </source>
</evidence>
<evidence type="ECO:0000256" key="6">
    <source>
        <dbReference type="ARBA" id="ARBA00022512"/>
    </source>
</evidence>
<keyword evidence="7" id="KW-0964">Secreted</keyword>
<keyword evidence="12" id="KW-0146">Chitin degradation</keyword>
<feature type="region of interest" description="Disordered" evidence="22">
    <location>
        <begin position="397"/>
        <end position="465"/>
    </location>
</feature>
<dbReference type="GO" id="GO:0009272">
    <property type="term" value="P:fungal-type cell wall biogenesis"/>
    <property type="evidence" value="ECO:0007669"/>
    <property type="project" value="UniProtKB-ARBA"/>
</dbReference>
<evidence type="ECO:0000256" key="20">
    <source>
        <dbReference type="ARBA" id="ARBA00024056"/>
    </source>
</evidence>
<keyword evidence="14" id="KW-0325">Glycoprotein</keyword>
<feature type="signal peptide" evidence="23">
    <location>
        <begin position="1"/>
        <end position="18"/>
    </location>
</feature>
<dbReference type="FunFam" id="3.20.20.370:FF:000004">
    <property type="entry name" value="Related to Chitin deacetylase"/>
    <property type="match status" value="1"/>
</dbReference>
<comment type="cofactor">
    <cofactor evidence="1">
        <name>Co(2+)</name>
        <dbReference type="ChEBI" id="CHEBI:48828"/>
    </cofactor>
</comment>
<dbReference type="GO" id="GO:0004099">
    <property type="term" value="F:chitin deacetylase activity"/>
    <property type="evidence" value="ECO:0007669"/>
    <property type="project" value="UniProtKB-EC"/>
</dbReference>
<keyword evidence="13" id="KW-0472">Membrane</keyword>
<dbReference type="EMBL" id="CP033149">
    <property type="protein sequence ID" value="AYO42008.1"/>
    <property type="molecule type" value="Genomic_DNA"/>
</dbReference>
<dbReference type="PANTHER" id="PTHR10587:SF98">
    <property type="entry name" value="CHITIN DEACETYLASE"/>
    <property type="match status" value="1"/>
</dbReference>
<evidence type="ECO:0000256" key="8">
    <source>
        <dbReference type="ARBA" id="ARBA00022622"/>
    </source>
</evidence>
<dbReference type="Gene3D" id="3.20.20.370">
    <property type="entry name" value="Glycoside hydrolase/deacetylase"/>
    <property type="match status" value="1"/>
</dbReference>
<protein>
    <recommendedName>
        <fullName evidence="20">chitin deacetylase</fullName>
        <ecNumber evidence="20">3.5.1.41</ecNumber>
    </recommendedName>
</protein>
<evidence type="ECO:0000256" key="9">
    <source>
        <dbReference type="ARBA" id="ARBA00022723"/>
    </source>
</evidence>
<dbReference type="EC" id="3.5.1.41" evidence="20"/>
<name>A0A3G2S4J9_MALR7</name>
<keyword evidence="15" id="KW-0119">Carbohydrate metabolism</keyword>
<keyword evidence="8" id="KW-0336">GPI-anchor</keyword>
<gene>
    <name evidence="25" type="ORF">DNF11_1058</name>
</gene>
<keyword evidence="9" id="KW-0479">Metal-binding</keyword>
<evidence type="ECO:0000256" key="13">
    <source>
        <dbReference type="ARBA" id="ARBA00023136"/>
    </source>
</evidence>
<dbReference type="Pfam" id="PF01522">
    <property type="entry name" value="Polysacc_deac_1"/>
    <property type="match status" value="1"/>
</dbReference>
<comment type="catalytic activity">
    <reaction evidence="21">
        <text>[(1-&gt;4)-N-acetyl-beta-D-glucosaminyl](n) + n H2O = chitosan + n acetate</text>
        <dbReference type="Rhea" id="RHEA:10464"/>
        <dbReference type="Rhea" id="RHEA-COMP:9593"/>
        <dbReference type="Rhea" id="RHEA-COMP:9597"/>
        <dbReference type="ChEBI" id="CHEBI:15377"/>
        <dbReference type="ChEBI" id="CHEBI:17029"/>
        <dbReference type="ChEBI" id="CHEBI:30089"/>
        <dbReference type="ChEBI" id="CHEBI:57704"/>
        <dbReference type="EC" id="3.5.1.41"/>
    </reaction>
    <physiologicalReaction direction="left-to-right" evidence="21">
        <dbReference type="Rhea" id="RHEA:10465"/>
    </physiologicalReaction>
</comment>
<evidence type="ECO:0000256" key="17">
    <source>
        <dbReference type="ARBA" id="ARBA00023288"/>
    </source>
</evidence>
<keyword evidence="10 23" id="KW-0732">Signal</keyword>
<dbReference type="PROSITE" id="PS51677">
    <property type="entry name" value="NODB"/>
    <property type="match status" value="1"/>
</dbReference>
<feature type="chain" id="PRO_5018017891" description="chitin deacetylase" evidence="23">
    <location>
        <begin position="19"/>
        <end position="493"/>
    </location>
</feature>
<dbReference type="GO" id="GO:0046872">
    <property type="term" value="F:metal ion binding"/>
    <property type="evidence" value="ECO:0007669"/>
    <property type="project" value="UniProtKB-KW"/>
</dbReference>
<evidence type="ECO:0000256" key="16">
    <source>
        <dbReference type="ARBA" id="ARBA00023285"/>
    </source>
</evidence>
<evidence type="ECO:0000259" key="24">
    <source>
        <dbReference type="PROSITE" id="PS51677"/>
    </source>
</evidence>
<evidence type="ECO:0000256" key="15">
    <source>
        <dbReference type="ARBA" id="ARBA00023277"/>
    </source>
</evidence>
<dbReference type="SUPFAM" id="SSF88713">
    <property type="entry name" value="Glycoside hydrolase/deacetylase"/>
    <property type="match status" value="1"/>
</dbReference>
<evidence type="ECO:0000256" key="19">
    <source>
        <dbReference type="ARBA" id="ARBA00023326"/>
    </source>
</evidence>
<feature type="compositionally biased region" description="Basic and acidic residues" evidence="22">
    <location>
        <begin position="407"/>
        <end position="434"/>
    </location>
</feature>
<keyword evidence="26" id="KW-1185">Reference proteome</keyword>
<dbReference type="GO" id="GO:0071555">
    <property type="term" value="P:cell wall organization"/>
    <property type="evidence" value="ECO:0007669"/>
    <property type="project" value="UniProtKB-KW"/>
</dbReference>
<evidence type="ECO:0000256" key="3">
    <source>
        <dbReference type="ARBA" id="ARBA00004609"/>
    </source>
</evidence>
<keyword evidence="17" id="KW-0449">Lipoprotein</keyword>
<proteinExistence type="inferred from homology"/>
<dbReference type="VEuPathDB" id="FungiDB:DNF11_1058"/>
<dbReference type="GO" id="GO:0005886">
    <property type="term" value="C:plasma membrane"/>
    <property type="evidence" value="ECO:0007669"/>
    <property type="project" value="UniProtKB-SubCell"/>
</dbReference>
<dbReference type="InterPro" id="IPR050248">
    <property type="entry name" value="Polysacc_deacetylase_ArnD"/>
</dbReference>
<evidence type="ECO:0000256" key="5">
    <source>
        <dbReference type="ARBA" id="ARBA00022475"/>
    </source>
</evidence>
<organism evidence="25 26">
    <name type="scientific">Malassezia restricta (strain ATCC 96810 / NBRC 103918 / CBS 7877)</name>
    <name type="common">Seborrheic dermatitis infection agent</name>
    <dbReference type="NCBI Taxonomy" id="425264"/>
    <lineage>
        <taxon>Eukaryota</taxon>
        <taxon>Fungi</taxon>
        <taxon>Dikarya</taxon>
        <taxon>Basidiomycota</taxon>
        <taxon>Ustilaginomycotina</taxon>
        <taxon>Malasseziomycetes</taxon>
        <taxon>Malasseziales</taxon>
        <taxon>Malasseziaceae</taxon>
        <taxon>Malassezia</taxon>
    </lineage>
</organism>
<dbReference type="GO" id="GO:0000272">
    <property type="term" value="P:polysaccharide catabolic process"/>
    <property type="evidence" value="ECO:0007669"/>
    <property type="project" value="UniProtKB-KW"/>
</dbReference>
<evidence type="ECO:0000256" key="10">
    <source>
        <dbReference type="ARBA" id="ARBA00022729"/>
    </source>
</evidence>
<feature type="compositionally biased region" description="Basic and acidic residues" evidence="22">
    <location>
        <begin position="454"/>
        <end position="463"/>
    </location>
</feature>
<dbReference type="STRING" id="425264.A0A3G2S4J9"/>